<dbReference type="Gene3D" id="3.40.50.720">
    <property type="entry name" value="NAD(P)-binding Rossmann-like Domain"/>
    <property type="match status" value="1"/>
</dbReference>
<dbReference type="InterPro" id="IPR008030">
    <property type="entry name" value="NmrA-like"/>
</dbReference>
<evidence type="ECO:0000313" key="4">
    <source>
        <dbReference type="EMBL" id="GAA4457215.1"/>
    </source>
</evidence>
<dbReference type="CDD" id="cd05251">
    <property type="entry name" value="NmrA_like_SDR_a"/>
    <property type="match status" value="1"/>
</dbReference>
<dbReference type="PANTHER" id="PTHR42748">
    <property type="entry name" value="NITROGEN METABOLITE REPRESSION PROTEIN NMRA FAMILY MEMBER"/>
    <property type="match status" value="1"/>
</dbReference>
<name>A0ABP8MYS1_9BACT</name>
<sequence length="294" mass="32402">MTTSPNQFIVVTGATGLQGRAVTRQLLNSGWRVRALTRNGNSPGAQALAALGAEIVQGDMAQSNTLISVFDGAYGVFSVQNPYLSGLNGEIDQGKNVARVAKQVGVKHLIYSSAGPTVRDTGVPSWESKLVVEDYMKTLDLPLTILRPMAFMELLTEKKFFPAVSTWQVMPKLMGSSTPVYWVNTQDLAIIVAKAFADPHRFLGEVLPLASDIRSIAECRTIYQQVMGKSPARFPLPVWLFERMGLIGQDLTSMWRWLGRVPLETSTEALYTIHPDALPIRTWLEQHKSSHSTS</sequence>
<organism evidence="4 5">
    <name type="scientific">Nibrella saemangeumensis</name>
    <dbReference type="NCBI Taxonomy" id="1084526"/>
    <lineage>
        <taxon>Bacteria</taxon>
        <taxon>Pseudomonadati</taxon>
        <taxon>Bacteroidota</taxon>
        <taxon>Cytophagia</taxon>
        <taxon>Cytophagales</taxon>
        <taxon>Spirosomataceae</taxon>
        <taxon>Nibrella</taxon>
    </lineage>
</organism>
<accession>A0ABP8MYS1</accession>
<keyword evidence="5" id="KW-1185">Reference proteome</keyword>
<dbReference type="SUPFAM" id="SSF51735">
    <property type="entry name" value="NAD(P)-binding Rossmann-fold domains"/>
    <property type="match status" value="1"/>
</dbReference>
<evidence type="ECO:0000256" key="1">
    <source>
        <dbReference type="ARBA" id="ARBA00006328"/>
    </source>
</evidence>
<evidence type="ECO:0000256" key="2">
    <source>
        <dbReference type="ARBA" id="ARBA00022857"/>
    </source>
</evidence>
<protein>
    <submittedName>
        <fullName evidence="4">NmrA/HSCARG family protein</fullName>
    </submittedName>
</protein>
<keyword evidence="2" id="KW-0521">NADP</keyword>
<dbReference type="Proteomes" id="UP001501175">
    <property type="component" value="Unassembled WGS sequence"/>
</dbReference>
<dbReference type="PANTHER" id="PTHR42748:SF7">
    <property type="entry name" value="NMRA LIKE REDOX SENSOR 1-RELATED"/>
    <property type="match status" value="1"/>
</dbReference>
<dbReference type="EMBL" id="BAABHD010000029">
    <property type="protein sequence ID" value="GAA4457215.1"/>
    <property type="molecule type" value="Genomic_DNA"/>
</dbReference>
<gene>
    <name evidence="4" type="ORF">GCM10023189_27580</name>
</gene>
<proteinExistence type="inferred from homology"/>
<feature type="domain" description="NmrA-like" evidence="3">
    <location>
        <begin position="6"/>
        <end position="261"/>
    </location>
</feature>
<dbReference type="InterPro" id="IPR036291">
    <property type="entry name" value="NAD(P)-bd_dom_sf"/>
</dbReference>
<dbReference type="InterPro" id="IPR051164">
    <property type="entry name" value="NmrA-like_oxidored"/>
</dbReference>
<comment type="caution">
    <text evidence="4">The sequence shown here is derived from an EMBL/GenBank/DDBJ whole genome shotgun (WGS) entry which is preliminary data.</text>
</comment>
<dbReference type="RefSeq" id="WP_345244384.1">
    <property type="nucleotide sequence ID" value="NZ_BAABHD010000029.1"/>
</dbReference>
<evidence type="ECO:0000259" key="3">
    <source>
        <dbReference type="Pfam" id="PF05368"/>
    </source>
</evidence>
<comment type="similarity">
    <text evidence="1">Belongs to the NmrA-type oxidoreductase family.</text>
</comment>
<reference evidence="5" key="1">
    <citation type="journal article" date="2019" name="Int. J. Syst. Evol. Microbiol.">
        <title>The Global Catalogue of Microorganisms (GCM) 10K type strain sequencing project: providing services to taxonomists for standard genome sequencing and annotation.</title>
        <authorList>
            <consortium name="The Broad Institute Genomics Platform"/>
            <consortium name="The Broad Institute Genome Sequencing Center for Infectious Disease"/>
            <person name="Wu L."/>
            <person name="Ma J."/>
        </authorList>
    </citation>
    <scope>NUCLEOTIDE SEQUENCE [LARGE SCALE GENOMIC DNA]</scope>
    <source>
        <strain evidence="5">JCM 17927</strain>
    </source>
</reference>
<dbReference type="Pfam" id="PF05368">
    <property type="entry name" value="NmrA"/>
    <property type="match status" value="1"/>
</dbReference>
<dbReference type="Gene3D" id="3.90.25.10">
    <property type="entry name" value="UDP-galactose 4-epimerase, domain 1"/>
    <property type="match status" value="1"/>
</dbReference>
<evidence type="ECO:0000313" key="5">
    <source>
        <dbReference type="Proteomes" id="UP001501175"/>
    </source>
</evidence>